<feature type="region of interest" description="Disordered" evidence="8">
    <location>
        <begin position="1"/>
        <end position="64"/>
    </location>
</feature>
<comment type="function">
    <text evidence="1 7">Probably involved in membrane trafficking.</text>
</comment>
<keyword evidence="6 7" id="KW-0968">Cytoplasmic vesicle</keyword>
<evidence type="ECO:0000256" key="3">
    <source>
        <dbReference type="ARBA" id="ARBA00022692"/>
    </source>
</evidence>
<dbReference type="InterPro" id="IPR007273">
    <property type="entry name" value="SCAMP"/>
</dbReference>
<feature type="compositionally biased region" description="Polar residues" evidence="8">
    <location>
        <begin position="41"/>
        <end position="57"/>
    </location>
</feature>
<evidence type="ECO:0000313" key="9">
    <source>
        <dbReference type="EMBL" id="KAK8989306.1"/>
    </source>
</evidence>
<keyword evidence="10" id="KW-1185">Reference proteome</keyword>
<feature type="transmembrane region" description="Helical" evidence="7">
    <location>
        <begin position="162"/>
        <end position="181"/>
    </location>
</feature>
<keyword evidence="5 7" id="KW-0472">Membrane</keyword>
<sequence>MAGHYDRNPFDEEEEEEEVNPFSEPAVRGKASGQPKFGGLFSTNATSVPPASNSRLSPLSPEPAGFNYAREATIDIPLDTASGSGGSRYQDLKKKEKELQSKEAELRRWEQEVKRREEAAARAGIVLEEKNWPPFFPIIHHDIANEIPVHVQRLQHVAFSSFLGLVLCFLWNIIAVTTAWIKGEGARIWFLAIIYFIAGVPGAYVLWYRPLYRAFRNESALTFGWFFLFYLLHIGFCIFAAVAPPIVFRGKSLTGILPAVDLISGNALVGIFYFIGFGLFCLESFVSLWVIQVCSVPNLGSMQTSYTHARMRSLTSFSVRALQQVYMYFRGSGKAAEMKREAARRAVRAAM</sequence>
<dbReference type="PANTHER" id="PTHR10687">
    <property type="entry name" value="SECRETORY CARRIER-ASSOCIATED MEMBRANE PROTEIN SCAMP"/>
    <property type="match status" value="1"/>
</dbReference>
<evidence type="ECO:0000256" key="8">
    <source>
        <dbReference type="SAM" id="MobiDB-lite"/>
    </source>
</evidence>
<reference evidence="9 10" key="1">
    <citation type="journal article" date="2024" name="G3 (Bethesda)">
        <title>Genome assembly of Hibiscus sabdariffa L. provides insights into metabolisms of medicinal natural products.</title>
        <authorList>
            <person name="Kim T."/>
        </authorList>
    </citation>
    <scope>NUCLEOTIDE SEQUENCE [LARGE SCALE GENOMIC DNA]</scope>
    <source>
        <strain evidence="9">TK-2024</strain>
        <tissue evidence="9">Old leaves</tissue>
    </source>
</reference>
<feature type="transmembrane region" description="Helical" evidence="7">
    <location>
        <begin position="220"/>
        <end position="247"/>
    </location>
</feature>
<accession>A0ABR2PLK3</accession>
<comment type="similarity">
    <text evidence="2 7">Belongs to the SCAMP family.</text>
</comment>
<dbReference type="Pfam" id="PF04144">
    <property type="entry name" value="SCAMP"/>
    <property type="match status" value="1"/>
</dbReference>
<evidence type="ECO:0000256" key="4">
    <source>
        <dbReference type="ARBA" id="ARBA00022989"/>
    </source>
</evidence>
<dbReference type="Proteomes" id="UP001396334">
    <property type="component" value="Unassembled WGS sequence"/>
</dbReference>
<protein>
    <recommendedName>
        <fullName evidence="7">Secretory carrier-associated membrane protein</fullName>
        <shortName evidence="7">Secretory carrier membrane protein</shortName>
    </recommendedName>
</protein>
<keyword evidence="7" id="KW-1003">Cell membrane</keyword>
<feature type="region of interest" description="Disordered" evidence="8">
    <location>
        <begin position="77"/>
        <end position="96"/>
    </location>
</feature>
<dbReference type="EMBL" id="JBBPBN010000056">
    <property type="protein sequence ID" value="KAK8989306.1"/>
    <property type="molecule type" value="Genomic_DNA"/>
</dbReference>
<evidence type="ECO:0000256" key="1">
    <source>
        <dbReference type="ARBA" id="ARBA00004003"/>
    </source>
</evidence>
<feature type="transmembrane region" description="Helical" evidence="7">
    <location>
        <begin position="187"/>
        <end position="208"/>
    </location>
</feature>
<gene>
    <name evidence="9" type="ORF">V6N11_063739</name>
</gene>
<comment type="subcellular location">
    <subcellularLocation>
        <location evidence="7">Cell membrane</location>
        <topology evidence="7">Multi-pass membrane protein</topology>
    </subcellularLocation>
    <subcellularLocation>
        <location evidence="7">Cytoplasmic vesicle</location>
        <location evidence="7">Secretory vesicle membrane</location>
        <topology evidence="7">Multi-pass membrane protein</topology>
    </subcellularLocation>
</comment>
<comment type="caution">
    <text evidence="9">The sequence shown here is derived from an EMBL/GenBank/DDBJ whole genome shotgun (WGS) entry which is preliminary data.</text>
</comment>
<dbReference type="PANTHER" id="PTHR10687:SF75">
    <property type="entry name" value="SECRETORY CARRIER-ASSOCIATED MEMBRANE PROTEIN 5"/>
    <property type="match status" value="1"/>
</dbReference>
<feature type="compositionally biased region" description="Basic and acidic residues" evidence="8">
    <location>
        <begin position="1"/>
        <end position="10"/>
    </location>
</feature>
<keyword evidence="4 7" id="KW-1133">Transmembrane helix</keyword>
<keyword evidence="3 7" id="KW-0812">Transmembrane</keyword>
<feature type="transmembrane region" description="Helical" evidence="7">
    <location>
        <begin position="267"/>
        <end position="291"/>
    </location>
</feature>
<evidence type="ECO:0000256" key="2">
    <source>
        <dbReference type="ARBA" id="ARBA00010482"/>
    </source>
</evidence>
<proteinExistence type="inferred from homology"/>
<name>A0ABR2PLK3_9ROSI</name>
<evidence type="ECO:0000256" key="6">
    <source>
        <dbReference type="ARBA" id="ARBA00023329"/>
    </source>
</evidence>
<keyword evidence="7" id="KW-0813">Transport</keyword>
<evidence type="ECO:0000313" key="10">
    <source>
        <dbReference type="Proteomes" id="UP001396334"/>
    </source>
</evidence>
<organism evidence="9 10">
    <name type="scientific">Hibiscus sabdariffa</name>
    <name type="common">roselle</name>
    <dbReference type="NCBI Taxonomy" id="183260"/>
    <lineage>
        <taxon>Eukaryota</taxon>
        <taxon>Viridiplantae</taxon>
        <taxon>Streptophyta</taxon>
        <taxon>Embryophyta</taxon>
        <taxon>Tracheophyta</taxon>
        <taxon>Spermatophyta</taxon>
        <taxon>Magnoliopsida</taxon>
        <taxon>eudicotyledons</taxon>
        <taxon>Gunneridae</taxon>
        <taxon>Pentapetalae</taxon>
        <taxon>rosids</taxon>
        <taxon>malvids</taxon>
        <taxon>Malvales</taxon>
        <taxon>Malvaceae</taxon>
        <taxon>Malvoideae</taxon>
        <taxon>Hibiscus</taxon>
    </lineage>
</organism>
<evidence type="ECO:0000256" key="7">
    <source>
        <dbReference type="RuleBase" id="RU363122"/>
    </source>
</evidence>
<evidence type="ECO:0000256" key="5">
    <source>
        <dbReference type="ARBA" id="ARBA00023136"/>
    </source>
</evidence>